<dbReference type="InterPro" id="IPR001163">
    <property type="entry name" value="Sm_dom_euk/arc"/>
</dbReference>
<dbReference type="GO" id="GO:1990904">
    <property type="term" value="C:ribonucleoprotein complex"/>
    <property type="evidence" value="ECO:0007669"/>
    <property type="project" value="UniProtKB-KW"/>
</dbReference>
<comment type="caution">
    <text evidence="3">The sequence shown here is derived from an EMBL/GenBank/DDBJ whole genome shotgun (WGS) entry which is preliminary data.</text>
</comment>
<reference evidence="3 4" key="1">
    <citation type="journal article" date="2019" name="Front. Microbiol.">
        <title>Ammonia Oxidation by the Arctic Terrestrial Thaumarchaeote Candidatus Nitrosocosmicus arcticus Is Stimulated by Increasing Temperatures.</title>
        <authorList>
            <person name="Alves R.J.E."/>
            <person name="Kerou M."/>
            <person name="Zappe A."/>
            <person name="Bittner R."/>
            <person name="Abby S.S."/>
            <person name="Schmidt H.A."/>
            <person name="Pfeifer K."/>
            <person name="Schleper C."/>
        </authorList>
    </citation>
    <scope>NUCLEOTIDE SEQUENCE [LARGE SCALE GENOMIC DNA]</scope>
    <source>
        <strain evidence="3 4">Kfb</strain>
    </source>
</reference>
<dbReference type="InterPro" id="IPR010920">
    <property type="entry name" value="LSM_dom_sf"/>
</dbReference>
<dbReference type="Gene3D" id="2.30.30.100">
    <property type="match status" value="1"/>
</dbReference>
<organism evidence="3 4">
    <name type="scientific">Candidatus Nitrosocosmicus arcticus</name>
    <dbReference type="NCBI Taxonomy" id="2035267"/>
    <lineage>
        <taxon>Archaea</taxon>
        <taxon>Nitrososphaerota</taxon>
        <taxon>Nitrososphaeria</taxon>
        <taxon>Nitrososphaerales</taxon>
        <taxon>Nitrososphaeraceae</taxon>
        <taxon>Candidatus Nitrosocosmicus</taxon>
    </lineage>
</organism>
<dbReference type="Pfam" id="PF01423">
    <property type="entry name" value="LSM"/>
    <property type="match status" value="1"/>
</dbReference>
<sequence length="75" mass="8343">MSSSNNQSNILQGSVNKEVILKLKGKRTIKGKLKSFDQYMNLTLENATEVLEGDKVQQMGEIFIKGENIVIIATD</sequence>
<dbReference type="OrthoDB" id="371816at2157"/>
<dbReference type="RefSeq" id="WP_186434326.1">
    <property type="nucleotide sequence ID" value="NZ_ML675593.1"/>
</dbReference>
<name>A0A557SRC8_9ARCH</name>
<dbReference type="SUPFAM" id="SSF50182">
    <property type="entry name" value="Sm-like ribonucleoproteins"/>
    <property type="match status" value="1"/>
</dbReference>
<dbReference type="InterPro" id="IPR047575">
    <property type="entry name" value="Sm"/>
</dbReference>
<dbReference type="PANTHER" id="PTHR11021:SF0">
    <property type="entry name" value="SMALL NUCLEAR RIBONUCLEOPROTEIN F"/>
    <property type="match status" value="1"/>
</dbReference>
<gene>
    <name evidence="3" type="ORF">NARC_200042</name>
</gene>
<dbReference type="PIRSF" id="PIRSF006609">
    <property type="entry name" value="snRNP_SmF"/>
    <property type="match status" value="1"/>
</dbReference>
<keyword evidence="4" id="KW-1185">Reference proteome</keyword>
<evidence type="ECO:0000313" key="3">
    <source>
        <dbReference type="EMBL" id="TVP39153.1"/>
    </source>
</evidence>
<dbReference type="PROSITE" id="PS52002">
    <property type="entry name" value="SM"/>
    <property type="match status" value="1"/>
</dbReference>
<proteinExistence type="predicted"/>
<dbReference type="InterPro" id="IPR016487">
    <property type="entry name" value="Lsm6/sSmF"/>
</dbReference>
<dbReference type="AlphaFoldDB" id="A0A557SRC8"/>
<dbReference type="SMART" id="SM00651">
    <property type="entry name" value="Sm"/>
    <property type="match status" value="1"/>
</dbReference>
<keyword evidence="1 3" id="KW-0687">Ribonucleoprotein</keyword>
<dbReference type="GO" id="GO:0003723">
    <property type="term" value="F:RNA binding"/>
    <property type="evidence" value="ECO:0007669"/>
    <property type="project" value="InterPro"/>
</dbReference>
<dbReference type="Proteomes" id="UP000315289">
    <property type="component" value="Unassembled WGS sequence"/>
</dbReference>
<evidence type="ECO:0000256" key="1">
    <source>
        <dbReference type="ARBA" id="ARBA00023274"/>
    </source>
</evidence>
<feature type="domain" description="Sm" evidence="2">
    <location>
        <begin position="6"/>
        <end position="75"/>
    </location>
</feature>
<evidence type="ECO:0000259" key="2">
    <source>
        <dbReference type="PROSITE" id="PS52002"/>
    </source>
</evidence>
<dbReference type="EMBL" id="VOAH01000020">
    <property type="protein sequence ID" value="TVP39153.1"/>
    <property type="molecule type" value="Genomic_DNA"/>
</dbReference>
<dbReference type="GO" id="GO:0000398">
    <property type="term" value="P:mRNA splicing, via spliceosome"/>
    <property type="evidence" value="ECO:0007669"/>
    <property type="project" value="InterPro"/>
</dbReference>
<accession>A0A557SRC8</accession>
<protein>
    <submittedName>
        <fullName evidence="3">Putative small nuclear ribonucleoprotein</fullName>
    </submittedName>
</protein>
<dbReference type="PANTHER" id="PTHR11021">
    <property type="entry name" value="SMALL NUCLEAR RIBONUCLEOPROTEIN F SNRNP-F"/>
    <property type="match status" value="1"/>
</dbReference>
<evidence type="ECO:0000313" key="4">
    <source>
        <dbReference type="Proteomes" id="UP000315289"/>
    </source>
</evidence>